<accession>A0A481Z1V5</accession>
<organism evidence="1">
    <name type="scientific">Pithovirus LCPAC001</name>
    <dbReference type="NCBI Taxonomy" id="2506585"/>
    <lineage>
        <taxon>Viruses</taxon>
        <taxon>Pithoviruses</taxon>
    </lineage>
</organism>
<evidence type="ECO:0008006" key="2">
    <source>
        <dbReference type="Google" id="ProtNLM"/>
    </source>
</evidence>
<name>A0A481Z1V5_9VIRU</name>
<sequence length="94" mass="10603">MTNVFVIFSNGCKISVTISSDLPILIQLKAYFQKESLIFMLDGRIITSNDSISSFEIRDADYIDAFIKKPAPSDEMKKHLLSEGFDISKFTFLG</sequence>
<dbReference type="SUPFAM" id="SSF54236">
    <property type="entry name" value="Ubiquitin-like"/>
    <property type="match status" value="1"/>
</dbReference>
<protein>
    <recommendedName>
        <fullName evidence="2">Ubiquitin-like domain-containing protein</fullName>
    </recommendedName>
</protein>
<evidence type="ECO:0000313" key="1">
    <source>
        <dbReference type="EMBL" id="QBK89707.1"/>
    </source>
</evidence>
<dbReference type="InterPro" id="IPR029071">
    <property type="entry name" value="Ubiquitin-like_domsf"/>
</dbReference>
<dbReference type="EMBL" id="MK500437">
    <property type="protein sequence ID" value="QBK89707.1"/>
    <property type="molecule type" value="Genomic_DNA"/>
</dbReference>
<gene>
    <name evidence="1" type="ORF">LCPAC001_02220</name>
</gene>
<reference evidence="1" key="1">
    <citation type="journal article" date="2019" name="MBio">
        <title>Virus Genomes from Deep Sea Sediments Expand the Ocean Megavirome and Support Independent Origins of Viral Gigantism.</title>
        <authorList>
            <person name="Backstrom D."/>
            <person name="Yutin N."/>
            <person name="Jorgensen S.L."/>
            <person name="Dharamshi J."/>
            <person name="Homa F."/>
            <person name="Zaremba-Niedwiedzka K."/>
            <person name="Spang A."/>
            <person name="Wolf Y.I."/>
            <person name="Koonin E.V."/>
            <person name="Ettema T.J."/>
        </authorList>
    </citation>
    <scope>NUCLEOTIDE SEQUENCE</scope>
</reference>
<proteinExistence type="predicted"/>